<proteinExistence type="predicted"/>
<dbReference type="OrthoDB" id="1005072at2"/>
<sequence>MREDFIHYLWKFKKLSGLQLRTTKHQLVVIKNLGHHNHHSGPDFFNAQVEIDGQLWAGNVEMHVKSSDWYKHGHDDDPAYDNVILHVVWKHDAEITRRSEIDIPVLEVSTYVPDDAILTYTKLFAYKNDQFINCEKLIHQVDSFQVDMWLEKVYIQRLEQRYQRIEKSLKQNNNDWEATFFQMLARSFGTKVNADAFEQIATAMDQSVVRKLAADAFQLESVLMGLLGLLDTPREDRYFSLLEKEFAFAKAKFQLKPIPTDLKFFRLRPANYPTIRLSQLAMLYHRNPMLLAQVILAKSKAEISAVFDVKAAKYWDTHHVFDKQTESREKVLTQSFIDLLIINCIVPIKFAYARHHGKDNTDELLGIISDIPMEKNTITQGFKKLIGIKTALESQAVLQLKPNYCEQNLCLKCDIGVRLMSGQ</sequence>
<name>A0A2S9WUY2_9FLAO</name>
<gene>
    <name evidence="1" type="ORF">BST86_09285</name>
</gene>
<organism evidence="1 2">
    <name type="scientific">Nonlabens agnitus</name>
    <dbReference type="NCBI Taxonomy" id="870484"/>
    <lineage>
        <taxon>Bacteria</taxon>
        <taxon>Pseudomonadati</taxon>
        <taxon>Bacteroidota</taxon>
        <taxon>Flavobacteriia</taxon>
        <taxon>Flavobacteriales</taxon>
        <taxon>Flavobacteriaceae</taxon>
        <taxon>Nonlabens</taxon>
    </lineage>
</organism>
<dbReference type="InterPro" id="IPR021272">
    <property type="entry name" value="DUF2851"/>
</dbReference>
<dbReference type="EMBL" id="MQUC01000003">
    <property type="protein sequence ID" value="PRP67278.1"/>
    <property type="molecule type" value="Genomic_DNA"/>
</dbReference>
<dbReference type="Proteomes" id="UP000239532">
    <property type="component" value="Unassembled WGS sequence"/>
</dbReference>
<keyword evidence="2" id="KW-1185">Reference proteome</keyword>
<evidence type="ECO:0000313" key="2">
    <source>
        <dbReference type="Proteomes" id="UP000239532"/>
    </source>
</evidence>
<dbReference type="Pfam" id="PF11013">
    <property type="entry name" value="DUF2851"/>
    <property type="match status" value="1"/>
</dbReference>
<accession>A0A2S9WUY2</accession>
<comment type="caution">
    <text evidence="1">The sequence shown here is derived from an EMBL/GenBank/DDBJ whole genome shotgun (WGS) entry which is preliminary data.</text>
</comment>
<evidence type="ECO:0000313" key="1">
    <source>
        <dbReference type="EMBL" id="PRP67278.1"/>
    </source>
</evidence>
<reference evidence="1 2" key="1">
    <citation type="submission" date="2016-11" db="EMBL/GenBank/DDBJ databases">
        <title>Trade-off between light-utilization and light-protection in marine flavobacteria.</title>
        <authorList>
            <person name="Kumagai Y."/>
        </authorList>
    </citation>
    <scope>NUCLEOTIDE SEQUENCE [LARGE SCALE GENOMIC DNA]</scope>
    <source>
        <strain evidence="1 2">JCM 17109</strain>
    </source>
</reference>
<dbReference type="RefSeq" id="WP_105983025.1">
    <property type="nucleotide sequence ID" value="NZ_MQUC01000003.1"/>
</dbReference>
<protein>
    <recommendedName>
        <fullName evidence="3">DUF2851 domain-containing protein</fullName>
    </recommendedName>
</protein>
<evidence type="ECO:0008006" key="3">
    <source>
        <dbReference type="Google" id="ProtNLM"/>
    </source>
</evidence>
<dbReference type="AlphaFoldDB" id="A0A2S9WUY2"/>